<dbReference type="RefSeq" id="WP_425594772.1">
    <property type="nucleotide sequence ID" value="NZ_AP025226.1"/>
</dbReference>
<dbReference type="PANTHER" id="PTHR43198:SF2">
    <property type="entry name" value="SI:CH1073-67J19.1-RELATED"/>
    <property type="match status" value="1"/>
</dbReference>
<protein>
    <submittedName>
        <fullName evidence="2">TenA family transcriptional regulator</fullName>
    </submittedName>
</protein>
<dbReference type="Proteomes" id="UP001319921">
    <property type="component" value="Chromosome"/>
</dbReference>
<gene>
    <name evidence="2" type="ORF">SACC_20710</name>
</gene>
<evidence type="ECO:0000259" key="1">
    <source>
        <dbReference type="Pfam" id="PF03070"/>
    </source>
</evidence>
<evidence type="ECO:0000313" key="2">
    <source>
        <dbReference type="EMBL" id="BDB99054.1"/>
    </source>
</evidence>
<dbReference type="Gene3D" id="1.20.910.10">
    <property type="entry name" value="Heme oxygenase-like"/>
    <property type="match status" value="1"/>
</dbReference>
<dbReference type="InterPro" id="IPR050967">
    <property type="entry name" value="Thiamine_Salvage_TenA"/>
</dbReference>
<dbReference type="SUPFAM" id="SSF48613">
    <property type="entry name" value="Heme oxygenase-like"/>
    <property type="match status" value="1"/>
</dbReference>
<dbReference type="PANTHER" id="PTHR43198">
    <property type="entry name" value="BIFUNCTIONAL TH2 PROTEIN"/>
    <property type="match status" value="1"/>
</dbReference>
<dbReference type="Pfam" id="PF03070">
    <property type="entry name" value="TENA_THI-4"/>
    <property type="match status" value="1"/>
</dbReference>
<name>A0AAQ4CTC3_9CREN</name>
<proteinExistence type="predicted"/>
<keyword evidence="3" id="KW-1185">Reference proteome</keyword>
<accession>A0AAQ4CTC3</accession>
<sequence length="210" mass="24639">MDSIQYLLKGAENLWNNYVRHEFVIKMKEGTLPLDVFRYYLIQDAKYVEDMLKAVLLASSKGPIDIVTKILQAIFYSRDKGLETNKKLYSKLGITIDEIRKTGYNLVNYAYTRHLYYYANIGWNEFLVAWAPCMLGYSIIGDFVVETSHEIYKLWATFYSSQEYKRRVDAIVEALNNVNINENILNIFITSIRFEIGFWDSALRKEPTVY</sequence>
<dbReference type="KEGG" id="scas:SACC_20710"/>
<dbReference type="GeneID" id="68866801"/>
<dbReference type="InterPro" id="IPR004305">
    <property type="entry name" value="Thiaminase-2/PQQC"/>
</dbReference>
<feature type="domain" description="Thiaminase-2/PQQC" evidence="1">
    <location>
        <begin position="11"/>
        <end position="204"/>
    </location>
</feature>
<reference evidence="2 3" key="1">
    <citation type="journal article" date="2022" name="Microbiol. Resour. Announc.">
        <title>Complete Genome Sequence of the Hyperthermophilic and Acidophilic Archaeon Saccharolobus caldissimus Strain HS-3T.</title>
        <authorList>
            <person name="Sakai H.D."/>
            <person name="Kurosawa N."/>
        </authorList>
    </citation>
    <scope>NUCLEOTIDE SEQUENCE [LARGE SCALE GENOMIC DNA]</scope>
    <source>
        <strain evidence="2 3">JCM32116</strain>
    </source>
</reference>
<dbReference type="AlphaFoldDB" id="A0AAQ4CTC3"/>
<dbReference type="EMBL" id="AP025226">
    <property type="protein sequence ID" value="BDB99054.1"/>
    <property type="molecule type" value="Genomic_DNA"/>
</dbReference>
<dbReference type="InterPro" id="IPR016084">
    <property type="entry name" value="Haem_Oase-like_multi-hlx"/>
</dbReference>
<evidence type="ECO:0000313" key="3">
    <source>
        <dbReference type="Proteomes" id="UP001319921"/>
    </source>
</evidence>
<dbReference type="GO" id="GO:0005829">
    <property type="term" value="C:cytosol"/>
    <property type="evidence" value="ECO:0007669"/>
    <property type="project" value="TreeGrafter"/>
</dbReference>
<organism evidence="2 3">
    <name type="scientific">Saccharolobus caldissimus</name>
    <dbReference type="NCBI Taxonomy" id="1702097"/>
    <lineage>
        <taxon>Archaea</taxon>
        <taxon>Thermoproteota</taxon>
        <taxon>Thermoprotei</taxon>
        <taxon>Sulfolobales</taxon>
        <taxon>Sulfolobaceae</taxon>
        <taxon>Saccharolobus</taxon>
    </lineage>
</organism>